<dbReference type="Gene3D" id="3.40.630.30">
    <property type="match status" value="1"/>
</dbReference>
<dbReference type="InterPro" id="IPR016181">
    <property type="entry name" value="Acyl_CoA_acyltransferase"/>
</dbReference>
<sequence length="192" mass="21198">MTTTLHQLTGAQFALLAPQLVDIYIDAMGYDPAIRQQRISAWRREITWPGFRAVAATATAQGGERVVGLAYGFEGNRERWWDRQLISGLRLAGGPTAQEREMLRSYFEIAEVHVAPPYQGAGIGRALINALLSGTPARWALLSTPEVRGEANAAFGLYRSLGFRDVLRHYLYPGDKRPFAVLGRELPLDASG</sequence>
<dbReference type="PROSITE" id="PS51186">
    <property type="entry name" value="GNAT"/>
    <property type="match status" value="1"/>
</dbReference>
<reference evidence="2" key="1">
    <citation type="submission" date="2018-01" db="EMBL/GenBank/DDBJ databases">
        <authorList>
            <person name="Li J."/>
        </authorList>
    </citation>
    <scope>NUCLEOTIDE SEQUENCE [LARGE SCALE GENOMIC DNA]</scope>
    <source>
        <strain evidence="2">2184</strain>
    </source>
</reference>
<name>A0A2S0WF63_9CORY</name>
<evidence type="ECO:0000313" key="2">
    <source>
        <dbReference type="Proteomes" id="UP000244754"/>
    </source>
</evidence>
<dbReference type="GO" id="GO:0016747">
    <property type="term" value="F:acyltransferase activity, transferring groups other than amino-acyl groups"/>
    <property type="evidence" value="ECO:0007669"/>
    <property type="project" value="InterPro"/>
</dbReference>
<organism evidence="1 2">
    <name type="scientific">Corynebacterium liangguodongii</name>
    <dbReference type="NCBI Taxonomy" id="2079535"/>
    <lineage>
        <taxon>Bacteria</taxon>
        <taxon>Bacillati</taxon>
        <taxon>Actinomycetota</taxon>
        <taxon>Actinomycetes</taxon>
        <taxon>Mycobacteriales</taxon>
        <taxon>Corynebacteriaceae</taxon>
        <taxon>Corynebacterium</taxon>
    </lineage>
</organism>
<keyword evidence="1" id="KW-0808">Transferase</keyword>
<dbReference type="KEGG" id="clia:C3E79_07605"/>
<keyword evidence="2" id="KW-1185">Reference proteome</keyword>
<dbReference type="EMBL" id="CP026948">
    <property type="protein sequence ID" value="AWB84364.1"/>
    <property type="molecule type" value="Genomic_DNA"/>
</dbReference>
<proteinExistence type="predicted"/>
<accession>A0A2S0WF63</accession>
<dbReference type="AlphaFoldDB" id="A0A2S0WF63"/>
<protein>
    <submittedName>
        <fullName evidence="1">GNAT family N-acetyltransferase</fullName>
    </submittedName>
</protein>
<dbReference type="SUPFAM" id="SSF55729">
    <property type="entry name" value="Acyl-CoA N-acyltransferases (Nat)"/>
    <property type="match status" value="1"/>
</dbReference>
<evidence type="ECO:0000313" key="1">
    <source>
        <dbReference type="EMBL" id="AWB84364.1"/>
    </source>
</evidence>
<gene>
    <name evidence="1" type="ORF">C3E79_07605</name>
</gene>
<dbReference type="RefSeq" id="WP_108404373.1">
    <property type="nucleotide sequence ID" value="NZ_CP026948.1"/>
</dbReference>
<dbReference type="InterPro" id="IPR000182">
    <property type="entry name" value="GNAT_dom"/>
</dbReference>
<dbReference type="OrthoDB" id="3692150at2"/>
<dbReference type="CDD" id="cd04301">
    <property type="entry name" value="NAT_SF"/>
    <property type="match status" value="1"/>
</dbReference>
<dbReference type="Pfam" id="PF13508">
    <property type="entry name" value="Acetyltransf_7"/>
    <property type="match status" value="1"/>
</dbReference>
<dbReference type="Proteomes" id="UP000244754">
    <property type="component" value="Chromosome"/>
</dbReference>